<keyword evidence="1" id="KW-1133">Transmembrane helix</keyword>
<protein>
    <submittedName>
        <fullName evidence="2">ABC transporter permease</fullName>
    </submittedName>
</protein>
<dbReference type="Proteomes" id="UP001597451">
    <property type="component" value="Unassembled WGS sequence"/>
</dbReference>
<feature type="transmembrane region" description="Helical" evidence="1">
    <location>
        <begin position="173"/>
        <end position="192"/>
    </location>
</feature>
<keyword evidence="3" id="KW-1185">Reference proteome</keyword>
<evidence type="ECO:0000256" key="1">
    <source>
        <dbReference type="SAM" id="Phobius"/>
    </source>
</evidence>
<dbReference type="RefSeq" id="WP_379560770.1">
    <property type="nucleotide sequence ID" value="NZ_JBHUMX010000010.1"/>
</dbReference>
<organism evidence="2 3">
    <name type="scientific">Oceanobacillus kapialis</name>
    <dbReference type="NCBI Taxonomy" id="481353"/>
    <lineage>
        <taxon>Bacteria</taxon>
        <taxon>Bacillati</taxon>
        <taxon>Bacillota</taxon>
        <taxon>Bacilli</taxon>
        <taxon>Bacillales</taxon>
        <taxon>Bacillaceae</taxon>
        <taxon>Oceanobacillus</taxon>
    </lineage>
</organism>
<feature type="transmembrane region" description="Helical" evidence="1">
    <location>
        <begin position="44"/>
        <end position="68"/>
    </location>
</feature>
<evidence type="ECO:0000313" key="3">
    <source>
        <dbReference type="Proteomes" id="UP001597451"/>
    </source>
</evidence>
<feature type="transmembrane region" description="Helical" evidence="1">
    <location>
        <begin position="20"/>
        <end position="38"/>
    </location>
</feature>
<name>A0ABW5PY64_9BACI</name>
<gene>
    <name evidence="2" type="ORF">ACFSUN_04715</name>
</gene>
<sequence>MRFHAAFLYDIKIQHRHGLYATYILVSMFYIIALHQIPEQFREIAGLLITFSDPGVLGFFFIGGLVLLERNQNILDNLFITPYKVEEYILSKALSLTVLSVLTSFIIHVSVFGLSQHLILFLLGVFMTSMFFTILGLGVAVRCHTLNGFFLMSSSYSLIFLLPLLGLAGSDTIFFMLLPTKGALLLMGSVFFPIHEIEALYAIGILIGWNSLAFLWARKSFYKLIMYKAGGGKTL</sequence>
<reference evidence="3" key="1">
    <citation type="journal article" date="2019" name="Int. J. Syst. Evol. Microbiol.">
        <title>The Global Catalogue of Microorganisms (GCM) 10K type strain sequencing project: providing services to taxonomists for standard genome sequencing and annotation.</title>
        <authorList>
            <consortium name="The Broad Institute Genomics Platform"/>
            <consortium name="The Broad Institute Genome Sequencing Center for Infectious Disease"/>
            <person name="Wu L."/>
            <person name="Ma J."/>
        </authorList>
    </citation>
    <scope>NUCLEOTIDE SEQUENCE [LARGE SCALE GENOMIC DNA]</scope>
    <source>
        <strain evidence="3">TISTR 1858</strain>
    </source>
</reference>
<comment type="caution">
    <text evidence="2">The sequence shown here is derived from an EMBL/GenBank/DDBJ whole genome shotgun (WGS) entry which is preliminary data.</text>
</comment>
<feature type="transmembrane region" description="Helical" evidence="1">
    <location>
        <begin position="118"/>
        <end position="141"/>
    </location>
</feature>
<evidence type="ECO:0000313" key="2">
    <source>
        <dbReference type="EMBL" id="MFD2628085.1"/>
    </source>
</evidence>
<feature type="transmembrane region" description="Helical" evidence="1">
    <location>
        <begin position="199"/>
        <end position="217"/>
    </location>
</feature>
<keyword evidence="1" id="KW-0472">Membrane</keyword>
<accession>A0ABW5PY64</accession>
<dbReference type="Pfam" id="PF24686">
    <property type="entry name" value="FLQE3_permease"/>
    <property type="match status" value="1"/>
</dbReference>
<proteinExistence type="predicted"/>
<feature type="transmembrane region" description="Helical" evidence="1">
    <location>
        <begin position="89"/>
        <end position="112"/>
    </location>
</feature>
<keyword evidence="1" id="KW-0812">Transmembrane</keyword>
<dbReference type="EMBL" id="JBHUMX010000010">
    <property type="protein sequence ID" value="MFD2628085.1"/>
    <property type="molecule type" value="Genomic_DNA"/>
</dbReference>
<dbReference type="InterPro" id="IPR056926">
    <property type="entry name" value="FLQE3_permease"/>
</dbReference>
<feature type="transmembrane region" description="Helical" evidence="1">
    <location>
        <begin position="148"/>
        <end position="167"/>
    </location>
</feature>